<feature type="non-terminal residue" evidence="7">
    <location>
        <position position="756"/>
    </location>
</feature>
<feature type="region of interest" description="Disordered" evidence="5">
    <location>
        <begin position="473"/>
        <end position="506"/>
    </location>
</feature>
<evidence type="ECO:0000313" key="8">
    <source>
        <dbReference type="Proteomes" id="UP000807342"/>
    </source>
</evidence>
<dbReference type="GO" id="GO:0005634">
    <property type="term" value="C:nucleus"/>
    <property type="evidence" value="ECO:0007669"/>
    <property type="project" value="TreeGrafter"/>
</dbReference>
<organism evidence="7 8">
    <name type="scientific">Macrolepiota fuliginosa MF-IS2</name>
    <dbReference type="NCBI Taxonomy" id="1400762"/>
    <lineage>
        <taxon>Eukaryota</taxon>
        <taxon>Fungi</taxon>
        <taxon>Dikarya</taxon>
        <taxon>Basidiomycota</taxon>
        <taxon>Agaricomycotina</taxon>
        <taxon>Agaricomycetes</taxon>
        <taxon>Agaricomycetidae</taxon>
        <taxon>Agaricales</taxon>
        <taxon>Agaricineae</taxon>
        <taxon>Agaricaceae</taxon>
        <taxon>Macrolepiota</taxon>
    </lineage>
</organism>
<keyword evidence="4" id="KW-0862">Zinc</keyword>
<feature type="region of interest" description="Disordered" evidence="5">
    <location>
        <begin position="191"/>
        <end position="265"/>
    </location>
</feature>
<keyword evidence="1" id="KW-0479">Metal-binding</keyword>
<evidence type="ECO:0000256" key="1">
    <source>
        <dbReference type="ARBA" id="ARBA00022723"/>
    </source>
</evidence>
<comment type="caution">
    <text evidence="7">The sequence shown here is derived from an EMBL/GenBank/DDBJ whole genome shotgun (WGS) entry which is preliminary data.</text>
</comment>
<dbReference type="PANTHER" id="PTHR23057">
    <property type="entry name" value="JUXTAPOSED WITH ANOTHER ZINC FINGER PROTEIN 1"/>
    <property type="match status" value="1"/>
</dbReference>
<dbReference type="Proteomes" id="UP000807342">
    <property type="component" value="Unassembled WGS sequence"/>
</dbReference>
<dbReference type="AlphaFoldDB" id="A0A9P5XC95"/>
<feature type="region of interest" description="Disordered" evidence="5">
    <location>
        <begin position="384"/>
        <end position="429"/>
    </location>
</feature>
<feature type="non-terminal residue" evidence="7">
    <location>
        <position position="1"/>
    </location>
</feature>
<evidence type="ECO:0000259" key="6">
    <source>
        <dbReference type="SMART" id="SM00355"/>
    </source>
</evidence>
<dbReference type="OrthoDB" id="3269380at2759"/>
<dbReference type="InterPro" id="IPR051580">
    <property type="entry name" value="ZnF-Chromatin_assoc"/>
</dbReference>
<evidence type="ECO:0000256" key="3">
    <source>
        <dbReference type="ARBA" id="ARBA00022771"/>
    </source>
</evidence>
<feature type="compositionally biased region" description="Low complexity" evidence="5">
    <location>
        <begin position="196"/>
        <end position="210"/>
    </location>
</feature>
<feature type="compositionally biased region" description="Polar residues" evidence="5">
    <location>
        <begin position="255"/>
        <end position="265"/>
    </location>
</feature>
<keyword evidence="2" id="KW-0677">Repeat</keyword>
<feature type="compositionally biased region" description="Basic and acidic residues" evidence="5">
    <location>
        <begin position="473"/>
        <end position="487"/>
    </location>
</feature>
<accession>A0A9P5XC95</accession>
<evidence type="ECO:0000313" key="7">
    <source>
        <dbReference type="EMBL" id="KAF9446671.1"/>
    </source>
</evidence>
<feature type="region of interest" description="Disordered" evidence="5">
    <location>
        <begin position="581"/>
        <end position="607"/>
    </location>
</feature>
<proteinExistence type="predicted"/>
<evidence type="ECO:0000256" key="5">
    <source>
        <dbReference type="SAM" id="MobiDB-lite"/>
    </source>
</evidence>
<keyword evidence="3" id="KW-0863">Zinc-finger</keyword>
<dbReference type="SUPFAM" id="SSF57667">
    <property type="entry name" value="beta-beta-alpha zinc fingers"/>
    <property type="match status" value="1"/>
</dbReference>
<dbReference type="PANTHER" id="PTHR23057:SF0">
    <property type="entry name" value="JUXTAPOSED WITH ANOTHER ZINC FINGER PROTEIN 1"/>
    <property type="match status" value="1"/>
</dbReference>
<feature type="compositionally biased region" description="Low complexity" evidence="5">
    <location>
        <begin position="497"/>
        <end position="506"/>
    </location>
</feature>
<feature type="compositionally biased region" description="Low complexity" evidence="5">
    <location>
        <begin position="590"/>
        <end position="604"/>
    </location>
</feature>
<name>A0A9P5XC95_9AGAR</name>
<feature type="domain" description="C2H2-type" evidence="6">
    <location>
        <begin position="430"/>
        <end position="453"/>
    </location>
</feature>
<sequence>STSSTSQPIALPIVHANPNSAGSYVDYQMADGSYTGSSGPFNPASYTRHFLGSPISWRASSFNAASLSHRVPEHSFLGSIDANEMRYGRTSSSSLENRDSLLNALNLFDREGELCRNYTCCGLHLNDLHALLEHFEAVHIVIVDGDVQNPQMQIPFNPIANPVSVPAPSEAPAAAFDPDDMELELDLDNNTSASLAPPVTASHSSPSSGAPSPPDTPISTPLSAWPSPHAFRSHHITPASSQPPSPRSKTAAPTRASSPISVSSLRPNLSLNLGSVSAFSRAHASSPHVLTKPEDAFNSYARFSQDYSSGLPGAQFNAAPADEASMVINPPHNTLWQQNGSQQQPGCVPPALLFSSSTTVTPASTPGGSRVPSPNGYAHAIAQAHAQQHTLQPQSSASMPTTPISSTSRPSALSRTSSSASPSLLLSKPFKCPKPNCNKSYKQANGLKYHMTHGSCNFAPPKDLEHVKDLLERKKRERERERERDYNLGRNPSALNTPTTSGPATPTTELAAEYGITEMDLREVEREAERRLRPFACGVGDCQRRYKNMNGLRYHYQHSGEHGAQGLALLASGQHECLQGAKRGHHSNHNHGGQQQQNQQPQSQYATADEKKRLVIRPMVHQPQAQAQQVQVQEQRTGINAGIGSSMMVPVAVCDQQPQQSSAVQPNTTQIHVTPVVVSPPASQQVQGQQQQQSAAVYAGQYSPSPQQQNPYAYACYTPSTTSTSTATQAQIAAFHHQFREYAAQVQQQQQQSQEA</sequence>
<gene>
    <name evidence="7" type="ORF">P691DRAFT_650591</name>
</gene>
<feature type="domain" description="C2H2-type" evidence="6">
    <location>
        <begin position="535"/>
        <end position="562"/>
    </location>
</feature>
<dbReference type="GO" id="GO:0008270">
    <property type="term" value="F:zinc ion binding"/>
    <property type="evidence" value="ECO:0007669"/>
    <property type="project" value="UniProtKB-KW"/>
</dbReference>
<evidence type="ECO:0000256" key="4">
    <source>
        <dbReference type="ARBA" id="ARBA00022833"/>
    </source>
</evidence>
<dbReference type="InterPro" id="IPR013087">
    <property type="entry name" value="Znf_C2H2_type"/>
</dbReference>
<keyword evidence="8" id="KW-1185">Reference proteome</keyword>
<dbReference type="EMBL" id="MU151234">
    <property type="protein sequence ID" value="KAF9446671.1"/>
    <property type="molecule type" value="Genomic_DNA"/>
</dbReference>
<evidence type="ECO:0000256" key="2">
    <source>
        <dbReference type="ARBA" id="ARBA00022737"/>
    </source>
</evidence>
<dbReference type="SMART" id="SM00355">
    <property type="entry name" value="ZnF_C2H2"/>
    <property type="match status" value="3"/>
</dbReference>
<protein>
    <recommendedName>
        <fullName evidence="6">C2H2-type domain-containing protein</fullName>
    </recommendedName>
</protein>
<dbReference type="InterPro" id="IPR036236">
    <property type="entry name" value="Znf_C2H2_sf"/>
</dbReference>
<dbReference type="Gene3D" id="3.30.160.60">
    <property type="entry name" value="Classic Zinc Finger"/>
    <property type="match status" value="1"/>
</dbReference>
<reference evidence="7" key="1">
    <citation type="submission" date="2020-11" db="EMBL/GenBank/DDBJ databases">
        <authorList>
            <consortium name="DOE Joint Genome Institute"/>
            <person name="Ahrendt S."/>
            <person name="Riley R."/>
            <person name="Andreopoulos W."/>
            <person name="Labutti K."/>
            <person name="Pangilinan J."/>
            <person name="Ruiz-Duenas F.J."/>
            <person name="Barrasa J.M."/>
            <person name="Sanchez-Garcia M."/>
            <person name="Camarero S."/>
            <person name="Miyauchi S."/>
            <person name="Serrano A."/>
            <person name="Linde D."/>
            <person name="Babiker R."/>
            <person name="Drula E."/>
            <person name="Ayuso-Fernandez I."/>
            <person name="Pacheco R."/>
            <person name="Padilla G."/>
            <person name="Ferreira P."/>
            <person name="Barriuso J."/>
            <person name="Kellner H."/>
            <person name="Castanera R."/>
            <person name="Alfaro M."/>
            <person name="Ramirez L."/>
            <person name="Pisabarro A.G."/>
            <person name="Kuo A."/>
            <person name="Tritt A."/>
            <person name="Lipzen A."/>
            <person name="He G."/>
            <person name="Yan M."/>
            <person name="Ng V."/>
            <person name="Cullen D."/>
            <person name="Martin F."/>
            <person name="Rosso M.-N."/>
            <person name="Henrissat B."/>
            <person name="Hibbett D."/>
            <person name="Martinez A.T."/>
            <person name="Grigoriev I.V."/>
        </authorList>
    </citation>
    <scope>NUCLEOTIDE SEQUENCE</scope>
    <source>
        <strain evidence="7">MF-IS2</strain>
    </source>
</reference>
<feature type="domain" description="C2H2-type" evidence="6">
    <location>
        <begin position="118"/>
        <end position="139"/>
    </location>
</feature>